<dbReference type="InterPro" id="IPR011763">
    <property type="entry name" value="COA_CT_C"/>
</dbReference>
<dbReference type="AlphaFoldDB" id="A0A423IH29"/>
<proteinExistence type="predicted"/>
<dbReference type="RefSeq" id="WP_123432114.1">
    <property type="nucleotide sequence ID" value="NZ_MOBK01000001.1"/>
</dbReference>
<dbReference type="PROSITE" id="PS50989">
    <property type="entry name" value="COA_CT_CTER"/>
    <property type="match status" value="1"/>
</dbReference>
<evidence type="ECO:0000313" key="3">
    <source>
        <dbReference type="EMBL" id="RON24739.1"/>
    </source>
</evidence>
<dbReference type="InterPro" id="IPR051047">
    <property type="entry name" value="AccD/PCCB"/>
</dbReference>
<gene>
    <name evidence="3" type="ORF">BK660_03480</name>
</gene>
<protein>
    <submittedName>
        <fullName evidence="3">Propionyl-CoA carboxylase</fullName>
    </submittedName>
</protein>
<comment type="caution">
    <text evidence="3">The sequence shown here is derived from an EMBL/GenBank/DDBJ whole genome shotgun (WGS) entry which is preliminary data.</text>
</comment>
<dbReference type="Pfam" id="PF01039">
    <property type="entry name" value="Carboxyl_trans"/>
    <property type="match status" value="1"/>
</dbReference>
<sequence length="526" mass="56403">MSTPVAPEWSLELADIRARREVAYALGGPEAVEKHHAQGKLTARERIGHLLESESFEEFGILAGAVKYTAEGKIASATPSTAVVGVGTIAQRRTVVAADDFTIRGGSSEAAVAEKWIYADRYAWEYKLPIIRMIDSAGGSVKLLDKLGHTKIPGYALLPITSLLGAVPVVGIAHGACAGLGALRVAASHLSIMVRGQSQVFAAGPPVVKQAFGIDIDKNDLGGYDQVHRHSGMINLAANTDAEALDLAKRFLSYLPGNVWEQPARAAVTDAPGRRDAWLNDAIPHDRRKIFNPHKILKSLVDKDSLFEMSPDFGASTITAFARMNGYSVGIICNNPRVGGGALTRAAALKQTRFIDLCDTFHLPLIFLVDQPGVMTGQEAEMQGTLGAAMQAVHAIEQASVPVITIVLRRCVGLAGAMVSPWHGPTGTALPHRFAWPSAQWGSIPIEGGVAAAYKQDIAAAEDPLARRKELEAHYQALASPLRTAERFGVIDVIEPDSTRPLLCNWVGDAYRITALSLGPKRRTMR</sequence>
<feature type="domain" description="CoA carboxyltransferase C-terminal" evidence="2">
    <location>
        <begin position="259"/>
        <end position="526"/>
    </location>
</feature>
<evidence type="ECO:0000259" key="1">
    <source>
        <dbReference type="PROSITE" id="PS50980"/>
    </source>
</evidence>
<name>A0A423IH29_9PSED</name>
<dbReference type="InterPro" id="IPR011762">
    <property type="entry name" value="COA_CT_N"/>
</dbReference>
<dbReference type="InterPro" id="IPR029045">
    <property type="entry name" value="ClpP/crotonase-like_dom_sf"/>
</dbReference>
<reference evidence="3 4" key="1">
    <citation type="submission" date="2016-10" db="EMBL/GenBank/DDBJ databases">
        <title>Comparative genome analysis of multiple Pseudomonas spp. focuses on biocontrol and plant growth promoting traits.</title>
        <authorList>
            <person name="Tao X.-Y."/>
            <person name="Taylor C.G."/>
        </authorList>
    </citation>
    <scope>NUCLEOTIDE SEQUENCE [LARGE SCALE GENOMIC DNA]</scope>
    <source>
        <strain evidence="3 4">38D7</strain>
    </source>
</reference>
<dbReference type="Proteomes" id="UP000285636">
    <property type="component" value="Unassembled WGS sequence"/>
</dbReference>
<dbReference type="SUPFAM" id="SSF52096">
    <property type="entry name" value="ClpP/crotonase"/>
    <property type="match status" value="2"/>
</dbReference>
<dbReference type="Gene3D" id="3.90.226.10">
    <property type="entry name" value="2-enoyl-CoA Hydratase, Chain A, domain 1"/>
    <property type="match status" value="2"/>
</dbReference>
<organism evidence="3 4">
    <name type="scientific">Pseudomonas brassicacearum</name>
    <dbReference type="NCBI Taxonomy" id="930166"/>
    <lineage>
        <taxon>Bacteria</taxon>
        <taxon>Pseudomonadati</taxon>
        <taxon>Pseudomonadota</taxon>
        <taxon>Gammaproteobacteria</taxon>
        <taxon>Pseudomonadales</taxon>
        <taxon>Pseudomonadaceae</taxon>
        <taxon>Pseudomonas</taxon>
    </lineage>
</organism>
<dbReference type="EMBL" id="MOBK01000001">
    <property type="protein sequence ID" value="RON24739.1"/>
    <property type="molecule type" value="Genomic_DNA"/>
</dbReference>
<dbReference type="PANTHER" id="PTHR43842:SF2">
    <property type="entry name" value="PROPIONYL-COA CARBOXYLASE BETA CHAIN, MITOCHONDRIAL"/>
    <property type="match status" value="1"/>
</dbReference>
<dbReference type="PROSITE" id="PS50980">
    <property type="entry name" value="COA_CT_NTER"/>
    <property type="match status" value="1"/>
</dbReference>
<evidence type="ECO:0000259" key="2">
    <source>
        <dbReference type="PROSITE" id="PS50989"/>
    </source>
</evidence>
<dbReference type="PANTHER" id="PTHR43842">
    <property type="entry name" value="PROPIONYL-COA CARBOXYLASE BETA CHAIN"/>
    <property type="match status" value="1"/>
</dbReference>
<dbReference type="InterPro" id="IPR034733">
    <property type="entry name" value="AcCoA_carboxyl_beta"/>
</dbReference>
<feature type="domain" description="CoA carboxyltransferase N-terminal" evidence="1">
    <location>
        <begin position="9"/>
        <end position="267"/>
    </location>
</feature>
<dbReference type="GO" id="GO:0004658">
    <property type="term" value="F:propionyl-CoA carboxylase activity"/>
    <property type="evidence" value="ECO:0007669"/>
    <property type="project" value="TreeGrafter"/>
</dbReference>
<accession>A0A423IH29</accession>
<evidence type="ECO:0000313" key="4">
    <source>
        <dbReference type="Proteomes" id="UP000285636"/>
    </source>
</evidence>